<dbReference type="PRINTS" id="PR00455">
    <property type="entry name" value="HTHTETR"/>
</dbReference>
<dbReference type="InterPro" id="IPR036271">
    <property type="entry name" value="Tet_transcr_reg_TetR-rel_C_sf"/>
</dbReference>
<accession>A0A4Q0M329</accession>
<evidence type="ECO:0000256" key="2">
    <source>
        <dbReference type="ARBA" id="ARBA00023125"/>
    </source>
</evidence>
<dbReference type="SUPFAM" id="SSF48498">
    <property type="entry name" value="Tetracyclin repressor-like, C-terminal domain"/>
    <property type="match status" value="1"/>
</dbReference>
<name>A0A4Q0M329_9SPHI</name>
<dbReference type="InterPro" id="IPR050624">
    <property type="entry name" value="HTH-type_Tx_Regulator"/>
</dbReference>
<sequence>MGIKERKERHKEDLKQLILDTAKSLFTKYGYEATSIRKIAAEIEFSPTTIYLYYKDKSDIIYALHQEGFKLMAQKFSALVNVEHPFERLKAMGKTYMQFALENSDFYELMFIMKEPLEFLDSCGDKQAQEGWPEGYNTFNSLLMTIEDCQRAGYFKGHEPRVFALMVWSTMHGLCSLTVHGHLGHMAKSHNFFENGVEALEAAFGSFVRLLEGVK</sequence>
<evidence type="ECO:0000259" key="5">
    <source>
        <dbReference type="PROSITE" id="PS50977"/>
    </source>
</evidence>
<evidence type="ECO:0000256" key="1">
    <source>
        <dbReference type="ARBA" id="ARBA00023015"/>
    </source>
</evidence>
<dbReference type="PANTHER" id="PTHR43479">
    <property type="entry name" value="ACREF/ENVCD OPERON REPRESSOR-RELATED"/>
    <property type="match status" value="1"/>
</dbReference>
<evidence type="ECO:0000313" key="7">
    <source>
        <dbReference type="Proteomes" id="UP000290848"/>
    </source>
</evidence>
<dbReference type="PROSITE" id="PS50977">
    <property type="entry name" value="HTH_TETR_2"/>
    <property type="match status" value="1"/>
</dbReference>
<organism evidence="6 7">
    <name type="scientific">Arcticibacter tournemirensis</name>
    <dbReference type="NCBI Taxonomy" id="699437"/>
    <lineage>
        <taxon>Bacteria</taxon>
        <taxon>Pseudomonadati</taxon>
        <taxon>Bacteroidota</taxon>
        <taxon>Sphingobacteriia</taxon>
        <taxon>Sphingobacteriales</taxon>
        <taxon>Sphingobacteriaceae</taxon>
        <taxon>Arcticibacter</taxon>
    </lineage>
</organism>
<dbReference type="Proteomes" id="UP000290848">
    <property type="component" value="Unassembled WGS sequence"/>
</dbReference>
<evidence type="ECO:0000256" key="4">
    <source>
        <dbReference type="PROSITE-ProRule" id="PRU00335"/>
    </source>
</evidence>
<dbReference type="RefSeq" id="WP_128771337.1">
    <property type="nucleotide sequence ID" value="NZ_RXOC01000020.1"/>
</dbReference>
<dbReference type="Pfam" id="PF00440">
    <property type="entry name" value="TetR_N"/>
    <property type="match status" value="1"/>
</dbReference>
<dbReference type="Pfam" id="PF13305">
    <property type="entry name" value="TetR_C_33"/>
    <property type="match status" value="1"/>
</dbReference>
<protein>
    <submittedName>
        <fullName evidence="6">TetR/AcrR family transcriptional regulator</fullName>
    </submittedName>
</protein>
<dbReference type="Gene3D" id="1.10.357.10">
    <property type="entry name" value="Tetracycline Repressor, domain 2"/>
    <property type="match status" value="1"/>
</dbReference>
<comment type="caution">
    <text evidence="6">The sequence shown here is derived from an EMBL/GenBank/DDBJ whole genome shotgun (WGS) entry which is preliminary data.</text>
</comment>
<keyword evidence="3" id="KW-0804">Transcription</keyword>
<dbReference type="EMBL" id="RXOC01000020">
    <property type="protein sequence ID" value="RXF67153.1"/>
    <property type="molecule type" value="Genomic_DNA"/>
</dbReference>
<feature type="DNA-binding region" description="H-T-H motif" evidence="4">
    <location>
        <begin position="35"/>
        <end position="54"/>
    </location>
</feature>
<evidence type="ECO:0000256" key="3">
    <source>
        <dbReference type="ARBA" id="ARBA00023163"/>
    </source>
</evidence>
<dbReference type="AlphaFoldDB" id="A0A4Q0M329"/>
<feature type="domain" description="HTH tetR-type" evidence="5">
    <location>
        <begin position="12"/>
        <end position="72"/>
    </location>
</feature>
<dbReference type="PANTHER" id="PTHR43479:SF11">
    <property type="entry name" value="ACREF_ENVCD OPERON REPRESSOR-RELATED"/>
    <property type="match status" value="1"/>
</dbReference>
<evidence type="ECO:0000313" key="6">
    <source>
        <dbReference type="EMBL" id="RXF67153.1"/>
    </source>
</evidence>
<keyword evidence="1" id="KW-0805">Transcription regulation</keyword>
<dbReference type="SUPFAM" id="SSF46689">
    <property type="entry name" value="Homeodomain-like"/>
    <property type="match status" value="1"/>
</dbReference>
<gene>
    <name evidence="6" type="ORF">EKH83_20500</name>
</gene>
<dbReference type="InterPro" id="IPR009057">
    <property type="entry name" value="Homeodomain-like_sf"/>
</dbReference>
<proteinExistence type="predicted"/>
<keyword evidence="2 4" id="KW-0238">DNA-binding</keyword>
<dbReference type="InterPro" id="IPR001647">
    <property type="entry name" value="HTH_TetR"/>
</dbReference>
<reference evidence="6 7" key="1">
    <citation type="submission" date="2018-12" db="EMBL/GenBank/DDBJ databases">
        <title>The Draft Genome Sequence of the Soil Bacterium Pedobacter tournemirensis R1.</title>
        <authorList>
            <person name="He J."/>
        </authorList>
    </citation>
    <scope>NUCLEOTIDE SEQUENCE [LARGE SCALE GENOMIC DNA]</scope>
    <source>
        <strain evidence="6 7">R1</strain>
    </source>
</reference>
<dbReference type="GO" id="GO:0003677">
    <property type="term" value="F:DNA binding"/>
    <property type="evidence" value="ECO:0007669"/>
    <property type="project" value="UniProtKB-UniRule"/>
</dbReference>
<dbReference type="InterPro" id="IPR025996">
    <property type="entry name" value="MT1864/Rv1816-like_C"/>
</dbReference>